<protein>
    <recommendedName>
        <fullName evidence="2">MaoC-like domain-containing protein</fullName>
    </recommendedName>
</protein>
<name>A0A0F7K5L6_9GAMM</name>
<dbReference type="InterPro" id="IPR002539">
    <property type="entry name" value="MaoC-like_dom"/>
</dbReference>
<proteinExistence type="predicted"/>
<dbReference type="Gene3D" id="3.10.129.10">
    <property type="entry name" value="Hotdog Thioesterase"/>
    <property type="match status" value="1"/>
</dbReference>
<dbReference type="Pfam" id="PF01575">
    <property type="entry name" value="MaoC_dehydratas"/>
    <property type="match status" value="1"/>
</dbReference>
<keyword evidence="1" id="KW-0456">Lyase</keyword>
<dbReference type="EMBL" id="CP011412">
    <property type="protein sequence ID" value="AKH22268.1"/>
    <property type="molecule type" value="Genomic_DNA"/>
</dbReference>
<evidence type="ECO:0000313" key="4">
    <source>
        <dbReference type="Proteomes" id="UP000034410"/>
    </source>
</evidence>
<dbReference type="InterPro" id="IPR050965">
    <property type="entry name" value="UPF0336/Enoyl-CoA_hydratase"/>
</dbReference>
<keyword evidence="4" id="KW-1185">Reference proteome</keyword>
<dbReference type="PANTHER" id="PTHR43437:SF3">
    <property type="entry name" value="HYDROXYACYL-THIOESTER DEHYDRATASE TYPE 2, MITOCHONDRIAL"/>
    <property type="match status" value="1"/>
</dbReference>
<dbReference type="CDD" id="cd03449">
    <property type="entry name" value="R_hydratase"/>
    <property type="match status" value="1"/>
</dbReference>
<dbReference type="GO" id="GO:0019171">
    <property type="term" value="F:(3R)-hydroxyacyl-[acyl-carrier-protein] dehydratase activity"/>
    <property type="evidence" value="ECO:0007669"/>
    <property type="project" value="TreeGrafter"/>
</dbReference>
<dbReference type="GO" id="GO:0006633">
    <property type="term" value="P:fatty acid biosynthetic process"/>
    <property type="evidence" value="ECO:0007669"/>
    <property type="project" value="TreeGrafter"/>
</dbReference>
<dbReference type="Proteomes" id="UP000034410">
    <property type="component" value="Chromosome"/>
</dbReference>
<evidence type="ECO:0000256" key="1">
    <source>
        <dbReference type="ARBA" id="ARBA00023239"/>
    </source>
</evidence>
<dbReference type="AlphaFoldDB" id="A0A0F7K5L6"/>
<dbReference type="KEGG" id="seds:AAY24_13240"/>
<dbReference type="SUPFAM" id="SSF54637">
    <property type="entry name" value="Thioesterase/thiol ester dehydrase-isomerase"/>
    <property type="match status" value="1"/>
</dbReference>
<sequence length="148" mass="16459">MKDELFGKLHGYYLEDITVGMEAVVSKTISEADVLMFSAVSGDDNPLHMNREFAECTRFKERIVHGMLTTSLWSTLVGTRLPGPGCAYLGQQINFLKPVHIGDTVTASLTVTRIEPDKQRVYLDAAAWVGETLVANGETRTWVPRRNS</sequence>
<accession>A0A0F7K5L6</accession>
<evidence type="ECO:0000313" key="3">
    <source>
        <dbReference type="EMBL" id="AKH22268.1"/>
    </source>
</evidence>
<dbReference type="FunFam" id="3.10.129.10:FF:000042">
    <property type="entry name" value="MaoC domain protein dehydratase"/>
    <property type="match status" value="1"/>
</dbReference>
<reference evidence="3 4" key="1">
    <citation type="journal article" date="2015" name="Genome Announc.">
        <title>Complete Genome Sequence of Sedimenticola thiotaurini Strain SIP-G1, a Polyphosphate- and Polyhydroxyalkanoate-Accumulating Sulfur-Oxidizing Gammaproteobacterium Isolated from Salt Marsh Sediments.</title>
        <authorList>
            <person name="Flood B.E."/>
            <person name="Jones D.S."/>
            <person name="Bailey J.V."/>
        </authorList>
    </citation>
    <scope>NUCLEOTIDE SEQUENCE [LARGE SCALE GENOMIC DNA]</scope>
    <source>
        <strain evidence="3 4">SIP-G1</strain>
    </source>
</reference>
<dbReference type="PANTHER" id="PTHR43437">
    <property type="entry name" value="HYDROXYACYL-THIOESTER DEHYDRATASE TYPE 2, MITOCHONDRIAL-RELATED"/>
    <property type="match status" value="1"/>
</dbReference>
<evidence type="ECO:0000259" key="2">
    <source>
        <dbReference type="Pfam" id="PF01575"/>
    </source>
</evidence>
<dbReference type="InterPro" id="IPR029069">
    <property type="entry name" value="HotDog_dom_sf"/>
</dbReference>
<dbReference type="OrthoDB" id="9774179at2"/>
<feature type="domain" description="MaoC-like" evidence="2">
    <location>
        <begin position="22"/>
        <end position="120"/>
    </location>
</feature>
<organism evidence="3 4">
    <name type="scientific">Sedimenticola thiotaurini</name>
    <dbReference type="NCBI Taxonomy" id="1543721"/>
    <lineage>
        <taxon>Bacteria</taxon>
        <taxon>Pseudomonadati</taxon>
        <taxon>Pseudomonadota</taxon>
        <taxon>Gammaproteobacteria</taxon>
        <taxon>Chromatiales</taxon>
        <taxon>Sedimenticolaceae</taxon>
        <taxon>Sedimenticola</taxon>
    </lineage>
</organism>
<gene>
    <name evidence="3" type="ORF">AAY24_13240</name>
</gene>